<dbReference type="InterPro" id="IPR047721">
    <property type="entry name" value="DrmB"/>
</dbReference>
<keyword evidence="2" id="KW-1185">Reference proteome</keyword>
<gene>
    <name evidence="1" type="ordered locus">Acel_1965</name>
</gene>
<dbReference type="eggNOG" id="ENOG502Z7NV">
    <property type="taxonomic scope" value="Bacteria"/>
</dbReference>
<accession>A0LWC7</accession>
<protein>
    <recommendedName>
        <fullName evidence="3">DUF1998 domain-containing protein</fullName>
    </recommendedName>
</protein>
<organism evidence="1 2">
    <name type="scientific">Acidothermus cellulolyticus (strain ATCC 43068 / DSM 8971 / 11B)</name>
    <dbReference type="NCBI Taxonomy" id="351607"/>
    <lineage>
        <taxon>Bacteria</taxon>
        <taxon>Bacillati</taxon>
        <taxon>Actinomycetota</taxon>
        <taxon>Actinomycetes</taxon>
        <taxon>Acidothermales</taxon>
        <taxon>Acidothermaceae</taxon>
        <taxon>Acidothermus</taxon>
    </lineage>
</organism>
<dbReference type="KEGG" id="ace:Acel_1965"/>
<dbReference type="EMBL" id="CP000481">
    <property type="protein sequence ID" value="ABK53737.1"/>
    <property type="molecule type" value="Genomic_DNA"/>
</dbReference>
<dbReference type="InParanoid" id="A0LWC7"/>
<dbReference type="AlphaFoldDB" id="A0LWC7"/>
<dbReference type="HOGENOM" id="CLU_020062_0_0_11"/>
<sequence length="600" mass="65236">MVSRSVTPLRRAHVIAPFGPGALLLTRDRVSAVVCAPATWLKSLPKRPSGSVPVLDELTINDTNLQAATGVARFVMPWPSGSNPKKDRDWLLPAARFPLVEACSNPKCFRLIYRSPADASPGRCNACTPPSSKRRSWPTFQTALVLACPAGHLDDIDWVGWLHALPGSSCRAPDVRYRVSDVADRPYLNCESCSRSAQFDPNTTFRCTGARPWLPHSEPETCTHCARPLERTSTAAYYAWQLSSLTIPLADADNPALLHALTENATLRTLSRLTRRTEVIEKIVETAERLGIHTDAAEVTRHLKAIQSGRVSVPRHVQELRTRELNALLSSDHPRRITARLPDLIVEPQDIGKFQHSRLGRCLAAVSLVPRLRETRVCVGFCRVEPIAPDPEIGYAQLWGKPRPKDFAKDSPDDWLPGYQVFGEGILLLLEPVAVARWAGRVAGDSRLAAAARAAPPGPESQRLRWLLAHTLAHLVMRAAAPHAGYPLPSLRERIFAVDERTGFLVYTASGDLHGTLGGLVELGTPGQLSDILEAAVDAASWCATDPVCGEDAPGPRGSGSAPGACHHCLLVPETSCEAFNRGLDRAVLNGHDDIPGFLG</sequence>
<evidence type="ECO:0000313" key="1">
    <source>
        <dbReference type="EMBL" id="ABK53737.1"/>
    </source>
</evidence>
<dbReference type="STRING" id="351607.Acel_1965"/>
<evidence type="ECO:0008006" key="3">
    <source>
        <dbReference type="Google" id="ProtNLM"/>
    </source>
</evidence>
<name>A0LWC7_ACIC1</name>
<dbReference type="RefSeq" id="WP_011720800.1">
    <property type="nucleotide sequence ID" value="NC_008578.1"/>
</dbReference>
<evidence type="ECO:0000313" key="2">
    <source>
        <dbReference type="Proteomes" id="UP000008221"/>
    </source>
</evidence>
<reference evidence="1 2" key="1">
    <citation type="journal article" date="2009" name="Genome Res.">
        <title>Complete genome of the cellulolytic thermophile Acidothermus cellulolyticus 11B provides insights into its ecophysiological and evolutionary adaptations.</title>
        <authorList>
            <person name="Barabote R.D."/>
            <person name="Xie G."/>
            <person name="Leu D.H."/>
            <person name="Normand P."/>
            <person name="Necsulea A."/>
            <person name="Daubin V."/>
            <person name="Medigue C."/>
            <person name="Adney W.S."/>
            <person name="Xu X.C."/>
            <person name="Lapidus A."/>
            <person name="Parales R.E."/>
            <person name="Detter C."/>
            <person name="Pujic P."/>
            <person name="Bruce D."/>
            <person name="Lavire C."/>
            <person name="Challacombe J.F."/>
            <person name="Brettin T.S."/>
            <person name="Berry A.M."/>
        </authorList>
    </citation>
    <scope>NUCLEOTIDE SEQUENCE [LARGE SCALE GENOMIC DNA]</scope>
    <source>
        <strain evidence="2">ATCC 43068 / DSM 8971 / 11B</strain>
    </source>
</reference>
<dbReference type="NCBIfam" id="NF038324">
    <property type="entry name" value="DrmB_fam"/>
    <property type="match status" value="1"/>
</dbReference>
<dbReference type="Proteomes" id="UP000008221">
    <property type="component" value="Chromosome"/>
</dbReference>
<proteinExistence type="predicted"/>